<name>A0A183CXJ8_9BILA</name>
<keyword evidence="2" id="KW-1185">Reference proteome</keyword>
<gene>
    <name evidence="1" type="ORF">GPUH_LOCUS1189</name>
</gene>
<evidence type="ECO:0000313" key="3">
    <source>
        <dbReference type="WBParaSite" id="GPUH_0000118901-mRNA-1"/>
    </source>
</evidence>
<reference evidence="1 2" key="2">
    <citation type="submission" date="2018-11" db="EMBL/GenBank/DDBJ databases">
        <authorList>
            <consortium name="Pathogen Informatics"/>
        </authorList>
    </citation>
    <scope>NUCLEOTIDE SEQUENCE [LARGE SCALE GENOMIC DNA]</scope>
</reference>
<dbReference type="Proteomes" id="UP000271098">
    <property type="component" value="Unassembled WGS sequence"/>
</dbReference>
<evidence type="ECO:0000313" key="2">
    <source>
        <dbReference type="Proteomes" id="UP000271098"/>
    </source>
</evidence>
<sequence>MVSGILDWQSPVLSPPLSLSTTDLINHVNDDELVKSLEADEGIVTVYSNITSSNTSILTGTVLNATNSSAFHRIHESEQSLSSGETKEDSIGSGFDIHAQLVFYNVTTSSEEGDETEESNALFREYNYGRKVAQNPSQISKKLAGATV</sequence>
<proteinExistence type="predicted"/>
<dbReference type="AlphaFoldDB" id="A0A183CXJ8"/>
<evidence type="ECO:0000313" key="1">
    <source>
        <dbReference type="EMBL" id="VDK29555.1"/>
    </source>
</evidence>
<dbReference type="WBParaSite" id="GPUH_0000118901-mRNA-1">
    <property type="protein sequence ID" value="GPUH_0000118901-mRNA-1"/>
    <property type="gene ID" value="GPUH_0000118901"/>
</dbReference>
<organism evidence="3">
    <name type="scientific">Gongylonema pulchrum</name>
    <dbReference type="NCBI Taxonomy" id="637853"/>
    <lineage>
        <taxon>Eukaryota</taxon>
        <taxon>Metazoa</taxon>
        <taxon>Ecdysozoa</taxon>
        <taxon>Nematoda</taxon>
        <taxon>Chromadorea</taxon>
        <taxon>Rhabditida</taxon>
        <taxon>Spirurina</taxon>
        <taxon>Spiruromorpha</taxon>
        <taxon>Spiruroidea</taxon>
        <taxon>Gongylonematidae</taxon>
        <taxon>Gongylonema</taxon>
    </lineage>
</organism>
<dbReference type="EMBL" id="UYRT01001366">
    <property type="protein sequence ID" value="VDK29555.1"/>
    <property type="molecule type" value="Genomic_DNA"/>
</dbReference>
<reference evidence="3" key="1">
    <citation type="submission" date="2016-06" db="UniProtKB">
        <authorList>
            <consortium name="WormBaseParasite"/>
        </authorList>
    </citation>
    <scope>IDENTIFICATION</scope>
</reference>
<accession>A0A183CXJ8</accession>
<protein>
    <submittedName>
        <fullName evidence="1 3">Uncharacterized protein</fullName>
    </submittedName>
</protein>